<feature type="transmembrane region" description="Helical" evidence="9">
    <location>
        <begin position="52"/>
        <end position="74"/>
    </location>
</feature>
<keyword evidence="2 9" id="KW-0813">Transport</keyword>
<evidence type="ECO:0000256" key="6">
    <source>
        <dbReference type="ARBA" id="ARBA00022989"/>
    </source>
</evidence>
<sequence>MQMLSRLFAGLAILSMAMVLLSSVVTIADILARLLSLPPVAGIIDITQFFMMYAVFFAVAHAFAARGHVAITILTDRMPRRVDRAFGVLWWLAAVGVCLVLSRAAIAQALTVWDYGDRSQTLGWPMIVYWIPVAAGLAVSGLGAVLAAVAEWRGAPPGAAGLH</sequence>
<evidence type="ECO:0000313" key="12">
    <source>
        <dbReference type="Proteomes" id="UP001247754"/>
    </source>
</evidence>
<dbReference type="Pfam" id="PF04290">
    <property type="entry name" value="DctQ"/>
    <property type="match status" value="1"/>
</dbReference>
<dbReference type="Proteomes" id="UP001247754">
    <property type="component" value="Unassembled WGS sequence"/>
</dbReference>
<keyword evidence="7 9" id="KW-0472">Membrane</keyword>
<evidence type="ECO:0000256" key="5">
    <source>
        <dbReference type="ARBA" id="ARBA00022692"/>
    </source>
</evidence>
<evidence type="ECO:0000256" key="9">
    <source>
        <dbReference type="RuleBase" id="RU369079"/>
    </source>
</evidence>
<keyword evidence="3" id="KW-1003">Cell membrane</keyword>
<protein>
    <recommendedName>
        <fullName evidence="9">TRAP transporter small permease protein</fullName>
    </recommendedName>
</protein>
<keyword evidence="4 9" id="KW-0997">Cell inner membrane</keyword>
<dbReference type="PANTHER" id="PTHR35011">
    <property type="entry name" value="2,3-DIKETO-L-GULONATE TRAP TRANSPORTER SMALL PERMEASE PROTEIN YIAM"/>
    <property type="match status" value="1"/>
</dbReference>
<dbReference type="PANTHER" id="PTHR35011:SF10">
    <property type="entry name" value="TRAP TRANSPORTER SMALL PERMEASE PROTEIN"/>
    <property type="match status" value="1"/>
</dbReference>
<comment type="caution">
    <text evidence="9">Lacks conserved residue(s) required for the propagation of feature annotation.</text>
</comment>
<organism evidence="11 12">
    <name type="scientific">Ruixingdingia sedimenti</name>
    <dbReference type="NCBI Taxonomy" id="3073604"/>
    <lineage>
        <taxon>Bacteria</taxon>
        <taxon>Pseudomonadati</taxon>
        <taxon>Pseudomonadota</taxon>
        <taxon>Alphaproteobacteria</taxon>
        <taxon>Rhodobacterales</taxon>
        <taxon>Paracoccaceae</taxon>
        <taxon>Ruixingdingia</taxon>
    </lineage>
</organism>
<evidence type="ECO:0000259" key="10">
    <source>
        <dbReference type="Pfam" id="PF04290"/>
    </source>
</evidence>
<comment type="function">
    <text evidence="9">Part of the tripartite ATP-independent periplasmic (TRAP) transport system.</text>
</comment>
<evidence type="ECO:0000256" key="3">
    <source>
        <dbReference type="ARBA" id="ARBA00022475"/>
    </source>
</evidence>
<name>A0ABU1F8J5_9RHOB</name>
<gene>
    <name evidence="11" type="ORF">RGD00_11275</name>
</gene>
<comment type="subcellular location">
    <subcellularLocation>
        <location evidence="1 9">Cell inner membrane</location>
        <topology evidence="1 9">Multi-pass membrane protein</topology>
    </subcellularLocation>
</comment>
<keyword evidence="6 9" id="KW-1133">Transmembrane helix</keyword>
<proteinExistence type="inferred from homology"/>
<dbReference type="EMBL" id="JAVKPH010000011">
    <property type="protein sequence ID" value="MDR5653191.1"/>
    <property type="molecule type" value="Genomic_DNA"/>
</dbReference>
<dbReference type="InterPro" id="IPR055348">
    <property type="entry name" value="DctQ"/>
</dbReference>
<evidence type="ECO:0000256" key="1">
    <source>
        <dbReference type="ARBA" id="ARBA00004429"/>
    </source>
</evidence>
<keyword evidence="5 9" id="KW-0812">Transmembrane</keyword>
<comment type="subunit">
    <text evidence="9">The complex comprises the extracytoplasmic solute receptor protein and the two transmembrane proteins.</text>
</comment>
<evidence type="ECO:0000256" key="4">
    <source>
        <dbReference type="ARBA" id="ARBA00022519"/>
    </source>
</evidence>
<feature type="transmembrane region" description="Helical" evidence="9">
    <location>
        <begin position="86"/>
        <end position="107"/>
    </location>
</feature>
<dbReference type="RefSeq" id="WP_310457433.1">
    <property type="nucleotide sequence ID" value="NZ_JAVKPH010000011.1"/>
</dbReference>
<comment type="similarity">
    <text evidence="8 9">Belongs to the TRAP transporter small permease family.</text>
</comment>
<dbReference type="InterPro" id="IPR007387">
    <property type="entry name" value="TRAP_DctQ"/>
</dbReference>
<comment type="caution">
    <text evidence="11">The sequence shown here is derived from an EMBL/GenBank/DDBJ whole genome shotgun (WGS) entry which is preliminary data.</text>
</comment>
<reference evidence="11 12" key="1">
    <citation type="submission" date="2023-09" db="EMBL/GenBank/DDBJ databases">
        <title>Xinfangfangia sedmenti sp. nov., isolated the sedment.</title>
        <authorList>
            <person name="Xu L."/>
        </authorList>
    </citation>
    <scope>NUCLEOTIDE SEQUENCE [LARGE SCALE GENOMIC DNA]</scope>
    <source>
        <strain evidence="11 12">LG-4</strain>
    </source>
</reference>
<evidence type="ECO:0000256" key="2">
    <source>
        <dbReference type="ARBA" id="ARBA00022448"/>
    </source>
</evidence>
<feature type="domain" description="Tripartite ATP-independent periplasmic transporters DctQ component" evidence="10">
    <location>
        <begin position="24"/>
        <end position="153"/>
    </location>
</feature>
<evidence type="ECO:0000313" key="11">
    <source>
        <dbReference type="EMBL" id="MDR5653191.1"/>
    </source>
</evidence>
<keyword evidence="12" id="KW-1185">Reference proteome</keyword>
<feature type="transmembrane region" description="Helical" evidence="9">
    <location>
        <begin position="127"/>
        <end position="149"/>
    </location>
</feature>
<accession>A0ABU1F8J5</accession>
<evidence type="ECO:0000256" key="7">
    <source>
        <dbReference type="ARBA" id="ARBA00023136"/>
    </source>
</evidence>
<evidence type="ECO:0000256" key="8">
    <source>
        <dbReference type="ARBA" id="ARBA00038436"/>
    </source>
</evidence>